<evidence type="ECO:0000313" key="2">
    <source>
        <dbReference type="EMBL" id="KAG8063388.1"/>
    </source>
</evidence>
<evidence type="ECO:0000313" key="3">
    <source>
        <dbReference type="Proteomes" id="UP000729402"/>
    </source>
</evidence>
<feature type="region of interest" description="Disordered" evidence="1">
    <location>
        <begin position="48"/>
        <end position="70"/>
    </location>
</feature>
<reference evidence="2" key="2">
    <citation type="submission" date="2021-02" db="EMBL/GenBank/DDBJ databases">
        <authorList>
            <person name="Kimball J.A."/>
            <person name="Haas M.W."/>
            <person name="Macchietto M."/>
            <person name="Kono T."/>
            <person name="Duquette J."/>
            <person name="Shao M."/>
        </authorList>
    </citation>
    <scope>NUCLEOTIDE SEQUENCE</scope>
    <source>
        <tissue evidence="2">Fresh leaf tissue</tissue>
    </source>
</reference>
<evidence type="ECO:0000256" key="1">
    <source>
        <dbReference type="SAM" id="MobiDB-lite"/>
    </source>
</evidence>
<protein>
    <submittedName>
        <fullName evidence="2">Uncharacterized protein</fullName>
    </submittedName>
</protein>
<reference evidence="2" key="1">
    <citation type="journal article" date="2021" name="bioRxiv">
        <title>Whole Genome Assembly and Annotation of Northern Wild Rice, Zizania palustris L., Supports a Whole Genome Duplication in the Zizania Genus.</title>
        <authorList>
            <person name="Haas M."/>
            <person name="Kono T."/>
            <person name="Macchietto M."/>
            <person name="Millas R."/>
            <person name="McGilp L."/>
            <person name="Shao M."/>
            <person name="Duquette J."/>
            <person name="Hirsch C.N."/>
            <person name="Kimball J."/>
        </authorList>
    </citation>
    <scope>NUCLEOTIDE SEQUENCE</scope>
    <source>
        <tissue evidence="2">Fresh leaf tissue</tissue>
    </source>
</reference>
<keyword evidence="3" id="KW-1185">Reference proteome</keyword>
<accession>A0A8J5S3A1</accession>
<dbReference type="EMBL" id="JAAALK010000286">
    <property type="protein sequence ID" value="KAG8063388.1"/>
    <property type="molecule type" value="Genomic_DNA"/>
</dbReference>
<dbReference type="Proteomes" id="UP000729402">
    <property type="component" value="Unassembled WGS sequence"/>
</dbReference>
<name>A0A8J5S3A1_ZIZPA</name>
<proteinExistence type="predicted"/>
<gene>
    <name evidence="2" type="ORF">GUJ93_ZPchr0003g18407</name>
</gene>
<sequence length="100" mass="10364">MEAALLLAGAQPTQGGWAKALQPMTWSGARGADDGAAARLTVISSPRDSAATPCRRQAPPCPCPVPSSRGHAVGRVNEWAESWKLRGSACHADCVDRAGL</sequence>
<organism evidence="2 3">
    <name type="scientific">Zizania palustris</name>
    <name type="common">Northern wild rice</name>
    <dbReference type="NCBI Taxonomy" id="103762"/>
    <lineage>
        <taxon>Eukaryota</taxon>
        <taxon>Viridiplantae</taxon>
        <taxon>Streptophyta</taxon>
        <taxon>Embryophyta</taxon>
        <taxon>Tracheophyta</taxon>
        <taxon>Spermatophyta</taxon>
        <taxon>Magnoliopsida</taxon>
        <taxon>Liliopsida</taxon>
        <taxon>Poales</taxon>
        <taxon>Poaceae</taxon>
        <taxon>BOP clade</taxon>
        <taxon>Oryzoideae</taxon>
        <taxon>Oryzeae</taxon>
        <taxon>Zizaniinae</taxon>
        <taxon>Zizania</taxon>
    </lineage>
</organism>
<dbReference type="AlphaFoldDB" id="A0A8J5S3A1"/>
<comment type="caution">
    <text evidence="2">The sequence shown here is derived from an EMBL/GenBank/DDBJ whole genome shotgun (WGS) entry which is preliminary data.</text>
</comment>